<reference evidence="2 3" key="2">
    <citation type="submission" date="2018-11" db="EMBL/GenBank/DDBJ databases">
        <authorList>
            <consortium name="Pathogen Informatics"/>
        </authorList>
    </citation>
    <scope>NUCLEOTIDE SEQUENCE [LARGE SCALE GENOMIC DNA]</scope>
</reference>
<feature type="region of interest" description="Disordered" evidence="1">
    <location>
        <begin position="1"/>
        <end position="32"/>
    </location>
</feature>
<dbReference type="AlphaFoldDB" id="A0A183VAD7"/>
<evidence type="ECO:0000313" key="3">
    <source>
        <dbReference type="Proteomes" id="UP000050794"/>
    </source>
</evidence>
<evidence type="ECO:0000313" key="2">
    <source>
        <dbReference type="EMBL" id="VDM49028.1"/>
    </source>
</evidence>
<name>A0A183VAD7_TOXCA</name>
<evidence type="ECO:0000313" key="4">
    <source>
        <dbReference type="WBParaSite" id="TCNE_0001770801-mRNA-1"/>
    </source>
</evidence>
<protein>
    <submittedName>
        <fullName evidence="4">S1 motif domain-containing protein</fullName>
    </submittedName>
</protein>
<organism evidence="3 4">
    <name type="scientific">Toxocara canis</name>
    <name type="common">Canine roundworm</name>
    <dbReference type="NCBI Taxonomy" id="6265"/>
    <lineage>
        <taxon>Eukaryota</taxon>
        <taxon>Metazoa</taxon>
        <taxon>Ecdysozoa</taxon>
        <taxon>Nematoda</taxon>
        <taxon>Chromadorea</taxon>
        <taxon>Rhabditida</taxon>
        <taxon>Spirurina</taxon>
        <taxon>Ascaridomorpha</taxon>
        <taxon>Ascaridoidea</taxon>
        <taxon>Toxocaridae</taxon>
        <taxon>Toxocara</taxon>
    </lineage>
</organism>
<proteinExistence type="predicted"/>
<dbReference type="Proteomes" id="UP000050794">
    <property type="component" value="Unassembled WGS sequence"/>
</dbReference>
<evidence type="ECO:0000256" key="1">
    <source>
        <dbReference type="SAM" id="MobiDB-lite"/>
    </source>
</evidence>
<dbReference type="EMBL" id="UYWY01024704">
    <property type="protein sequence ID" value="VDM49028.1"/>
    <property type="molecule type" value="Genomic_DNA"/>
</dbReference>
<gene>
    <name evidence="2" type="ORF">TCNE_LOCUS17707</name>
</gene>
<keyword evidence="3" id="KW-1185">Reference proteome</keyword>
<feature type="compositionally biased region" description="Low complexity" evidence="1">
    <location>
        <begin position="7"/>
        <end position="22"/>
    </location>
</feature>
<sequence>MSRSRKSSSSWSRAQSRTSSCSDSRRETNTELTSRCEDLLKNDALQKFLKEDRPHLRTDVDQMPPFECFATLIRSSDAKRKLLEDLNVGDELCVRVRRVELAALYVQPLCVLRPFRRSLSWIDDFQVLVGRSQHENARDIRPNDLMKVVVAEHDEAHLLNLQMDESALFIEHLLLFLLIFVHVEELLSEADLPAYFRNGEALQKGCTFEESLSNYDRINNPNLARLYDVEVDTCVSFLPELQGTVLELSSN</sequence>
<accession>A0A183VAD7</accession>
<reference evidence="4" key="1">
    <citation type="submission" date="2016-06" db="UniProtKB">
        <authorList>
            <consortium name="WormBaseParasite"/>
        </authorList>
    </citation>
    <scope>IDENTIFICATION</scope>
</reference>
<dbReference type="WBParaSite" id="TCNE_0001770801-mRNA-1">
    <property type="protein sequence ID" value="TCNE_0001770801-mRNA-1"/>
    <property type="gene ID" value="TCNE_0001770801"/>
</dbReference>
<feature type="compositionally biased region" description="Basic and acidic residues" evidence="1">
    <location>
        <begin position="23"/>
        <end position="32"/>
    </location>
</feature>